<dbReference type="Proteomes" id="UP001209737">
    <property type="component" value="Unassembled WGS sequence"/>
</dbReference>
<protein>
    <submittedName>
        <fullName evidence="1">Carboxypeptidase-like regulatory domain-containing protein</fullName>
    </submittedName>
</protein>
<sequence>MNLRSIQITNFSFRNFSKRFGIFVVPILLFQNCYLNPVVYDLLNPAEKEENPAALSLLGLGPSAMIVTGQIFSGPSGVSGATVRIFGSTDPTNVSTTDSAGRFKLIGSEGTMNLQVEFSGTTFTIELFVTPIAVSLISISNSSFTVLNLGMYSSSLGNVSFFDLTSSNPYNGLIVSNNPIYTATIGNDFNFSFSENLEVPSDANQWRIDNILISPTLSYFSTSVSGNQVDIQVNPGSYSFQTYTITLLPGIKSLSGKSLKQTMMQFQISFLP</sequence>
<accession>A0ABT3LS87</accession>
<organism evidence="1 2">
    <name type="scientific">Leptospira limi</name>
    <dbReference type="NCBI Taxonomy" id="2950023"/>
    <lineage>
        <taxon>Bacteria</taxon>
        <taxon>Pseudomonadati</taxon>
        <taxon>Spirochaetota</taxon>
        <taxon>Spirochaetia</taxon>
        <taxon>Leptospirales</taxon>
        <taxon>Leptospiraceae</taxon>
        <taxon>Leptospira</taxon>
    </lineage>
</organism>
<evidence type="ECO:0000313" key="2">
    <source>
        <dbReference type="Proteomes" id="UP001209737"/>
    </source>
</evidence>
<comment type="caution">
    <text evidence="1">The sequence shown here is derived from an EMBL/GenBank/DDBJ whole genome shotgun (WGS) entry which is preliminary data.</text>
</comment>
<dbReference type="RefSeq" id="WP_265373835.1">
    <property type="nucleotide sequence ID" value="NZ_JAMQPV010000001.1"/>
</dbReference>
<name>A0ABT3LS87_9LEPT</name>
<dbReference type="EMBL" id="JAMQPV010000001">
    <property type="protein sequence ID" value="MCW7460598.1"/>
    <property type="molecule type" value="Genomic_DNA"/>
</dbReference>
<reference evidence="1 2" key="1">
    <citation type="submission" date="2022-06" db="EMBL/GenBank/DDBJ databases">
        <title>Leptospira isolates from biofilms formed at urban environments.</title>
        <authorList>
            <person name="Ribeiro P.S."/>
            <person name="Sousa T."/>
            <person name="Carvalho N."/>
            <person name="Aburjaile F."/>
            <person name="Neves F."/>
            <person name="Oliveira D."/>
            <person name="Blanco L."/>
            <person name="Lima J."/>
            <person name="Costa F."/>
            <person name="Brenig B."/>
            <person name="Soares S."/>
            <person name="Ramos R."/>
            <person name="Goes-Neto A."/>
            <person name="Matiuzzi M."/>
            <person name="Azevedo V."/>
            <person name="Ristow P."/>
        </authorList>
    </citation>
    <scope>NUCLEOTIDE SEQUENCE [LARGE SCALE GENOMIC DNA]</scope>
    <source>
        <strain evidence="1 2">VSF25</strain>
    </source>
</reference>
<evidence type="ECO:0000313" key="1">
    <source>
        <dbReference type="EMBL" id="MCW7460598.1"/>
    </source>
</evidence>
<proteinExistence type="predicted"/>
<gene>
    <name evidence="1" type="ORF">ND812_00725</name>
</gene>
<keyword evidence="2" id="KW-1185">Reference proteome</keyword>